<dbReference type="Proteomes" id="UP001370348">
    <property type="component" value="Chromosome"/>
</dbReference>
<evidence type="ECO:0000256" key="3">
    <source>
        <dbReference type="ARBA" id="ARBA00022723"/>
    </source>
</evidence>
<keyword evidence="12" id="KW-1185">Reference proteome</keyword>
<protein>
    <submittedName>
        <fullName evidence="11">Zinc metalloprotease</fullName>
    </submittedName>
</protein>
<dbReference type="SUPFAM" id="SSF55486">
    <property type="entry name" value="Metalloproteases ('zincins'), catalytic domain"/>
    <property type="match status" value="1"/>
</dbReference>
<dbReference type="Gene3D" id="3.40.390.10">
    <property type="entry name" value="Collagenase (Catalytic Domain)"/>
    <property type="match status" value="1"/>
</dbReference>
<dbReference type="EMBL" id="CP089984">
    <property type="protein sequence ID" value="WXB12527.1"/>
    <property type="molecule type" value="Genomic_DNA"/>
</dbReference>
<keyword evidence="4 9" id="KW-0732">Signal</keyword>
<dbReference type="Pfam" id="PF05572">
    <property type="entry name" value="Peptidase_M43"/>
    <property type="match status" value="1"/>
</dbReference>
<dbReference type="CDD" id="cd04275">
    <property type="entry name" value="ZnMc_pappalysin_like"/>
    <property type="match status" value="1"/>
</dbReference>
<dbReference type="GO" id="GO:0008237">
    <property type="term" value="F:metallopeptidase activity"/>
    <property type="evidence" value="ECO:0007669"/>
    <property type="project" value="UniProtKB-KW"/>
</dbReference>
<keyword evidence="3" id="KW-0479">Metal-binding</keyword>
<feature type="signal peptide" evidence="9">
    <location>
        <begin position="1"/>
        <end position="24"/>
    </location>
</feature>
<keyword evidence="5" id="KW-0378">Hydrolase</keyword>
<name>A0ABZ2LP16_9BACT</name>
<evidence type="ECO:0000256" key="6">
    <source>
        <dbReference type="ARBA" id="ARBA00022833"/>
    </source>
</evidence>
<feature type="chain" id="PRO_5047039326" evidence="9">
    <location>
        <begin position="25"/>
        <end position="311"/>
    </location>
</feature>
<keyword evidence="6" id="KW-0862">Zinc</keyword>
<keyword evidence="8" id="KW-1015">Disulfide bond</keyword>
<keyword evidence="7 11" id="KW-0482">Metalloprotease</keyword>
<reference evidence="11 12" key="1">
    <citation type="submission" date="2021-12" db="EMBL/GenBank/DDBJ databases">
        <title>Discovery of the Pendulisporaceae a myxobacterial family with distinct sporulation behavior and unique specialized metabolism.</title>
        <authorList>
            <person name="Garcia R."/>
            <person name="Popoff A."/>
            <person name="Bader C.D."/>
            <person name="Loehr J."/>
            <person name="Walesch S."/>
            <person name="Walt C."/>
            <person name="Boldt J."/>
            <person name="Bunk B."/>
            <person name="Haeckl F.J.F.P.J."/>
            <person name="Gunesch A.P."/>
            <person name="Birkelbach J."/>
            <person name="Nuebel U."/>
            <person name="Pietschmann T."/>
            <person name="Bach T."/>
            <person name="Mueller R."/>
        </authorList>
    </citation>
    <scope>NUCLEOTIDE SEQUENCE [LARGE SCALE GENOMIC DNA]</scope>
    <source>
        <strain evidence="11 12">MSr11954</strain>
    </source>
</reference>
<keyword evidence="2" id="KW-0645">Protease</keyword>
<evidence type="ECO:0000313" key="12">
    <source>
        <dbReference type="Proteomes" id="UP001370348"/>
    </source>
</evidence>
<evidence type="ECO:0000256" key="7">
    <source>
        <dbReference type="ARBA" id="ARBA00023049"/>
    </source>
</evidence>
<dbReference type="InterPro" id="IPR024079">
    <property type="entry name" value="MetalloPept_cat_dom_sf"/>
</dbReference>
<evidence type="ECO:0000256" key="2">
    <source>
        <dbReference type="ARBA" id="ARBA00022670"/>
    </source>
</evidence>
<dbReference type="PANTHER" id="PTHR47466">
    <property type="match status" value="1"/>
</dbReference>
<sequence length="311" mass="32716">MRSKLGVVRIIGLGALATTAAAMAMAGCSAADEGSLDEPLVDDSALSMHQGPKRNCGTREVDDREQDRVNKAIAAAPQRLVSPGVSTIDVYVHVINGGSGTANGDVPLSQINDQIAVLNAAYAGDTGGAETNFRFALASVDRTTHLGWYHVGYGSPEEAAMKSALRKGGKRDLNLYTANVGGGLLGWATFPQDYTSNPNDDGVVLLFSSLPGGSAAPYDQGDTATHEVGHWLGLYHTFQGGCSARNDGVSDTPAEKSAAYGCPTGRNTCTGNKYVGFDPIRNFMDYTDDACMNQFTAGQSDRMDSLVATYR</sequence>
<evidence type="ECO:0000256" key="9">
    <source>
        <dbReference type="SAM" id="SignalP"/>
    </source>
</evidence>
<evidence type="ECO:0000256" key="4">
    <source>
        <dbReference type="ARBA" id="ARBA00022729"/>
    </source>
</evidence>
<dbReference type="RefSeq" id="WP_394822149.1">
    <property type="nucleotide sequence ID" value="NZ_CP089984.1"/>
</dbReference>
<dbReference type="PROSITE" id="PS51257">
    <property type="entry name" value="PROKAR_LIPOPROTEIN"/>
    <property type="match status" value="1"/>
</dbReference>
<evidence type="ECO:0000313" key="11">
    <source>
        <dbReference type="EMBL" id="WXB12527.1"/>
    </source>
</evidence>
<evidence type="ECO:0000256" key="5">
    <source>
        <dbReference type="ARBA" id="ARBA00022801"/>
    </source>
</evidence>
<gene>
    <name evidence="11" type="ORF">LZC94_32355</name>
</gene>
<proteinExistence type="inferred from homology"/>
<evidence type="ECO:0000256" key="8">
    <source>
        <dbReference type="ARBA" id="ARBA00023157"/>
    </source>
</evidence>
<comment type="similarity">
    <text evidence="1">Belongs to the peptidase M43B family.</text>
</comment>
<accession>A0ABZ2LP16</accession>
<organism evidence="11 12">
    <name type="scientific">Pendulispora albinea</name>
    <dbReference type="NCBI Taxonomy" id="2741071"/>
    <lineage>
        <taxon>Bacteria</taxon>
        <taxon>Pseudomonadati</taxon>
        <taxon>Myxococcota</taxon>
        <taxon>Myxococcia</taxon>
        <taxon>Myxococcales</taxon>
        <taxon>Sorangiineae</taxon>
        <taxon>Pendulisporaceae</taxon>
        <taxon>Pendulispora</taxon>
    </lineage>
</organism>
<dbReference type="InterPro" id="IPR008754">
    <property type="entry name" value="Peptidase_M43"/>
</dbReference>
<feature type="domain" description="Peptidase M43 pregnancy-associated plasma-A" evidence="10">
    <location>
        <begin position="219"/>
        <end position="307"/>
    </location>
</feature>
<evidence type="ECO:0000259" key="10">
    <source>
        <dbReference type="Pfam" id="PF05572"/>
    </source>
</evidence>
<evidence type="ECO:0000256" key="1">
    <source>
        <dbReference type="ARBA" id="ARBA00008721"/>
    </source>
</evidence>
<dbReference type="PANTHER" id="PTHR47466:SF1">
    <property type="entry name" value="METALLOPROTEASE MEP1 (AFU_ORTHOLOGUE AFUA_1G07730)-RELATED"/>
    <property type="match status" value="1"/>
</dbReference>